<dbReference type="SUPFAM" id="SSF81321">
    <property type="entry name" value="Family A G protein-coupled receptor-like"/>
    <property type="match status" value="1"/>
</dbReference>
<protein>
    <submittedName>
        <fullName evidence="9">7TM_GPCR_Srx domain-containing protein</fullName>
    </submittedName>
</protein>
<proteinExistence type="predicted"/>
<evidence type="ECO:0000256" key="3">
    <source>
        <dbReference type="ARBA" id="ARBA00023040"/>
    </source>
</evidence>
<evidence type="ECO:0000256" key="4">
    <source>
        <dbReference type="ARBA" id="ARBA00023170"/>
    </source>
</evidence>
<feature type="transmembrane region" description="Helical" evidence="6">
    <location>
        <begin position="74"/>
        <end position="98"/>
    </location>
</feature>
<evidence type="ECO:0000256" key="1">
    <source>
        <dbReference type="ARBA" id="ARBA00004651"/>
    </source>
</evidence>
<accession>A0A183GNA5</accession>
<evidence type="ECO:0000313" key="9">
    <source>
        <dbReference type="WBParaSite" id="HPBE_0002417501-mRNA-1"/>
    </source>
</evidence>
<dbReference type="WBParaSite" id="HPBE_0002417501-mRNA-1">
    <property type="protein sequence ID" value="HPBE_0002417501-mRNA-1"/>
    <property type="gene ID" value="HPBE_0002417501"/>
</dbReference>
<evidence type="ECO:0000256" key="6">
    <source>
        <dbReference type="SAM" id="Phobius"/>
    </source>
</evidence>
<dbReference type="GO" id="GO:0005886">
    <property type="term" value="C:plasma membrane"/>
    <property type="evidence" value="ECO:0007669"/>
    <property type="project" value="UniProtKB-SubCell"/>
</dbReference>
<dbReference type="EMBL" id="UZAH01035947">
    <property type="protein sequence ID" value="VDP43311.1"/>
    <property type="molecule type" value="Genomic_DNA"/>
</dbReference>
<feature type="transmembrane region" description="Helical" evidence="6">
    <location>
        <begin position="127"/>
        <end position="147"/>
    </location>
</feature>
<evidence type="ECO:0000256" key="2">
    <source>
        <dbReference type="ARBA" id="ARBA00022475"/>
    </source>
</evidence>
<dbReference type="Pfam" id="PF10321">
    <property type="entry name" value="7TM_GPCR_Srt"/>
    <property type="match status" value="1"/>
</dbReference>
<dbReference type="Proteomes" id="UP000050761">
    <property type="component" value="Unassembled WGS sequence"/>
</dbReference>
<keyword evidence="6" id="KW-1133">Transmembrane helix</keyword>
<dbReference type="PANTHER" id="PTHR24228">
    <property type="entry name" value="B2 BRADYKININ RECEPTOR/ANGIOTENSIN II RECEPTOR"/>
    <property type="match status" value="1"/>
</dbReference>
<organism evidence="8 9">
    <name type="scientific">Heligmosomoides polygyrus</name>
    <name type="common">Parasitic roundworm</name>
    <dbReference type="NCBI Taxonomy" id="6339"/>
    <lineage>
        <taxon>Eukaryota</taxon>
        <taxon>Metazoa</taxon>
        <taxon>Ecdysozoa</taxon>
        <taxon>Nematoda</taxon>
        <taxon>Chromadorea</taxon>
        <taxon>Rhabditida</taxon>
        <taxon>Rhabditina</taxon>
        <taxon>Rhabditomorpha</taxon>
        <taxon>Strongyloidea</taxon>
        <taxon>Heligmosomidae</taxon>
        <taxon>Heligmosomoides</taxon>
    </lineage>
</organism>
<dbReference type="OrthoDB" id="5873683at2759"/>
<dbReference type="AlphaFoldDB" id="A0A183GNA5"/>
<dbReference type="InterPro" id="IPR019425">
    <property type="entry name" value="7TM_GPCR_serpentine_rcpt_Srt"/>
</dbReference>
<feature type="transmembrane region" description="Helical" evidence="6">
    <location>
        <begin position="23"/>
        <end position="46"/>
    </location>
</feature>
<dbReference type="PANTHER" id="PTHR24228:SF59">
    <property type="entry name" value="NEUROPEPTIDE RECEPTOR 15"/>
    <property type="match status" value="1"/>
</dbReference>
<keyword evidence="5" id="KW-0807">Transducer</keyword>
<dbReference type="CDD" id="cd00637">
    <property type="entry name" value="7tm_classA_rhodopsin-like"/>
    <property type="match status" value="1"/>
</dbReference>
<accession>A0A3P8DI44</accession>
<keyword evidence="2" id="KW-1003">Cell membrane</keyword>
<evidence type="ECO:0000313" key="7">
    <source>
        <dbReference type="EMBL" id="VDP43311.1"/>
    </source>
</evidence>
<dbReference type="GO" id="GO:0004930">
    <property type="term" value="F:G protein-coupled receptor activity"/>
    <property type="evidence" value="ECO:0007669"/>
    <property type="project" value="UniProtKB-KW"/>
</dbReference>
<sequence>MLGLNRCIAICYYGTKAKSLNRVSVAVGLSLSTWIIGLAAAIAGTIPEPLIGIRRDMWTVSFITTEGGRPVSAIFFASICVIDCIGLGVQWICSTLVLRKIQQVKRKICSNKLNQNSANRFRKQARLTFQFFYPSILCTFSTFLYFIKPYFYHFFTPWQMILLHIIWLCSHVCNPFIYAYFNDRMRHTYREMLSCAGLRYQLRKRGKKHLFTGGRHNVSR</sequence>
<keyword evidence="6" id="KW-0472">Membrane</keyword>
<keyword evidence="3" id="KW-0297">G-protein coupled receptor</keyword>
<reference evidence="7 8" key="1">
    <citation type="submission" date="2018-11" db="EMBL/GenBank/DDBJ databases">
        <authorList>
            <consortium name="Pathogen Informatics"/>
        </authorList>
    </citation>
    <scope>NUCLEOTIDE SEQUENCE [LARGE SCALE GENOMIC DNA]</scope>
</reference>
<reference evidence="9" key="2">
    <citation type="submission" date="2019-09" db="UniProtKB">
        <authorList>
            <consortium name="WormBaseParasite"/>
        </authorList>
    </citation>
    <scope>IDENTIFICATION</scope>
</reference>
<evidence type="ECO:0000313" key="8">
    <source>
        <dbReference type="Proteomes" id="UP000050761"/>
    </source>
</evidence>
<gene>
    <name evidence="7" type="ORF">HPBE_LOCUS24174</name>
</gene>
<feature type="transmembrane region" description="Helical" evidence="6">
    <location>
        <begin position="159"/>
        <end position="181"/>
    </location>
</feature>
<keyword evidence="4" id="KW-0675">Receptor</keyword>
<evidence type="ECO:0000256" key="5">
    <source>
        <dbReference type="ARBA" id="ARBA00023224"/>
    </source>
</evidence>
<dbReference type="Gene3D" id="1.20.1070.10">
    <property type="entry name" value="Rhodopsin 7-helix transmembrane proteins"/>
    <property type="match status" value="1"/>
</dbReference>
<keyword evidence="6" id="KW-0812">Transmembrane</keyword>
<keyword evidence="8" id="KW-1185">Reference proteome</keyword>
<comment type="subcellular location">
    <subcellularLocation>
        <location evidence="1">Cell membrane</location>
        <topology evidence="1">Multi-pass membrane protein</topology>
    </subcellularLocation>
</comment>
<name>A0A183GNA5_HELPZ</name>